<protein>
    <submittedName>
        <fullName evidence="4">Sortase family protein</fullName>
    </submittedName>
</protein>
<accession>A0A1M6JHG0</accession>
<dbReference type="SUPFAM" id="SSF63817">
    <property type="entry name" value="Sortase"/>
    <property type="match status" value="1"/>
</dbReference>
<reference evidence="4 5" key="1">
    <citation type="submission" date="2016-11" db="EMBL/GenBank/DDBJ databases">
        <authorList>
            <person name="Jaros S."/>
            <person name="Januszkiewicz K."/>
            <person name="Wedrychowicz H."/>
        </authorList>
    </citation>
    <scope>NUCLEOTIDE SEQUENCE [LARGE SCALE GENOMIC DNA]</scope>
    <source>
        <strain evidence="4 5">DSM 12906</strain>
    </source>
</reference>
<evidence type="ECO:0000256" key="1">
    <source>
        <dbReference type="ARBA" id="ARBA00022801"/>
    </source>
</evidence>
<evidence type="ECO:0000256" key="3">
    <source>
        <dbReference type="SAM" id="Phobius"/>
    </source>
</evidence>
<proteinExistence type="predicted"/>
<dbReference type="InterPro" id="IPR023365">
    <property type="entry name" value="Sortase_dom-sf"/>
</dbReference>
<dbReference type="STRING" id="1123357.SAMN02745244_02565"/>
<dbReference type="RefSeq" id="WP_084189577.1">
    <property type="nucleotide sequence ID" value="NZ_FQZG01000050.1"/>
</dbReference>
<name>A0A1M6JHG0_9ACTN</name>
<dbReference type="AlphaFoldDB" id="A0A1M6JHG0"/>
<feature type="compositionally biased region" description="Polar residues" evidence="2">
    <location>
        <begin position="11"/>
        <end position="20"/>
    </location>
</feature>
<feature type="transmembrane region" description="Helical" evidence="3">
    <location>
        <begin position="31"/>
        <end position="51"/>
    </location>
</feature>
<dbReference type="GO" id="GO:0016787">
    <property type="term" value="F:hydrolase activity"/>
    <property type="evidence" value="ECO:0007669"/>
    <property type="project" value="UniProtKB-KW"/>
</dbReference>
<feature type="compositionally biased region" description="Low complexity" evidence="2">
    <location>
        <begin position="96"/>
        <end position="107"/>
    </location>
</feature>
<dbReference type="Pfam" id="PF04203">
    <property type="entry name" value="Sortase"/>
    <property type="match status" value="1"/>
</dbReference>
<evidence type="ECO:0000313" key="5">
    <source>
        <dbReference type="Proteomes" id="UP000184512"/>
    </source>
</evidence>
<dbReference type="InterPro" id="IPR005754">
    <property type="entry name" value="Sortase"/>
</dbReference>
<dbReference type="Gene3D" id="2.40.260.10">
    <property type="entry name" value="Sortase"/>
    <property type="match status" value="1"/>
</dbReference>
<dbReference type="InterPro" id="IPR042001">
    <property type="entry name" value="Sortase_F"/>
</dbReference>
<dbReference type="Proteomes" id="UP000184512">
    <property type="component" value="Unassembled WGS sequence"/>
</dbReference>
<evidence type="ECO:0000256" key="2">
    <source>
        <dbReference type="SAM" id="MobiDB-lite"/>
    </source>
</evidence>
<sequence length="257" mass="26771">MKHVGQHRVPPNTSLDSSQAGAARRPWATRLAWWLVGLLLVVSVTATVAAFTTAPTPEPVAPEGLAVVDGTVQAPAAEPLHNPTPALTGPTAVPTASSPSGGPAAARGSRRVQIPALGVDAPIGADLRRGSSGDWIPPDHAIGAWRESADLSATVGVTMLAGHVWVGQRPGVLIDLRHITPGNLITVVDGDTVQHFLVTDRYEVASDALPESVWGSSTGDRGLVLVTCAGEGITRDGRRVWSRNLIVEASLYTKPLT</sequence>
<gene>
    <name evidence="4" type="ORF">SAMN02745244_02565</name>
</gene>
<keyword evidence="5" id="KW-1185">Reference proteome</keyword>
<dbReference type="OrthoDB" id="525039at2"/>
<dbReference type="CDD" id="cd05829">
    <property type="entry name" value="Sortase_F"/>
    <property type="match status" value="1"/>
</dbReference>
<keyword evidence="3" id="KW-1133">Transmembrane helix</keyword>
<dbReference type="EMBL" id="FQZG01000050">
    <property type="protein sequence ID" value="SHJ46149.1"/>
    <property type="molecule type" value="Genomic_DNA"/>
</dbReference>
<keyword evidence="3" id="KW-0812">Transmembrane</keyword>
<organism evidence="4 5">
    <name type="scientific">Tessaracoccus bendigoensis DSM 12906</name>
    <dbReference type="NCBI Taxonomy" id="1123357"/>
    <lineage>
        <taxon>Bacteria</taxon>
        <taxon>Bacillati</taxon>
        <taxon>Actinomycetota</taxon>
        <taxon>Actinomycetes</taxon>
        <taxon>Propionibacteriales</taxon>
        <taxon>Propionibacteriaceae</taxon>
        <taxon>Tessaracoccus</taxon>
    </lineage>
</organism>
<feature type="region of interest" description="Disordered" evidence="2">
    <location>
        <begin position="76"/>
        <end position="111"/>
    </location>
</feature>
<keyword evidence="1" id="KW-0378">Hydrolase</keyword>
<evidence type="ECO:0000313" key="4">
    <source>
        <dbReference type="EMBL" id="SHJ46149.1"/>
    </source>
</evidence>
<feature type="region of interest" description="Disordered" evidence="2">
    <location>
        <begin position="1"/>
        <end position="21"/>
    </location>
</feature>
<keyword evidence="3" id="KW-0472">Membrane</keyword>